<keyword evidence="7" id="KW-1185">Reference proteome</keyword>
<evidence type="ECO:0000313" key="6">
    <source>
        <dbReference type="EMBL" id="QIS14861.1"/>
    </source>
</evidence>
<name>A0A6G9YNV0_9NOCA</name>
<dbReference type="PROSITE" id="PS50977">
    <property type="entry name" value="HTH_TETR_2"/>
    <property type="match status" value="1"/>
</dbReference>
<dbReference type="InterPro" id="IPR011075">
    <property type="entry name" value="TetR_C"/>
</dbReference>
<dbReference type="RefSeq" id="WP_167477197.1">
    <property type="nucleotide sequence ID" value="NZ_CP046172.1"/>
</dbReference>
<dbReference type="Gene3D" id="1.10.357.10">
    <property type="entry name" value="Tetracycline Repressor, domain 2"/>
    <property type="match status" value="1"/>
</dbReference>
<accession>A0A6G9YNV0</accession>
<dbReference type="InterPro" id="IPR001647">
    <property type="entry name" value="HTH_TetR"/>
</dbReference>
<dbReference type="PANTHER" id="PTHR30055:SF148">
    <property type="entry name" value="TETR-FAMILY TRANSCRIPTIONAL REGULATOR"/>
    <property type="match status" value="1"/>
</dbReference>
<dbReference type="PANTHER" id="PTHR30055">
    <property type="entry name" value="HTH-TYPE TRANSCRIPTIONAL REGULATOR RUTR"/>
    <property type="match status" value="1"/>
</dbReference>
<feature type="DNA-binding region" description="H-T-H motif" evidence="4">
    <location>
        <begin position="34"/>
        <end position="53"/>
    </location>
</feature>
<dbReference type="Pfam" id="PF00440">
    <property type="entry name" value="TetR_N"/>
    <property type="match status" value="1"/>
</dbReference>
<dbReference type="InterPro" id="IPR036271">
    <property type="entry name" value="Tet_transcr_reg_TetR-rel_C_sf"/>
</dbReference>
<dbReference type="InterPro" id="IPR009057">
    <property type="entry name" value="Homeodomain-like_sf"/>
</dbReference>
<organism evidence="6 7">
    <name type="scientific">Nocardia arthritidis</name>
    <dbReference type="NCBI Taxonomy" id="228602"/>
    <lineage>
        <taxon>Bacteria</taxon>
        <taxon>Bacillati</taxon>
        <taxon>Actinomycetota</taxon>
        <taxon>Actinomycetes</taxon>
        <taxon>Mycobacteriales</taxon>
        <taxon>Nocardiaceae</taxon>
        <taxon>Nocardia</taxon>
    </lineage>
</organism>
<dbReference type="SUPFAM" id="SSF48498">
    <property type="entry name" value="Tetracyclin repressor-like, C-terminal domain"/>
    <property type="match status" value="1"/>
</dbReference>
<proteinExistence type="predicted"/>
<keyword evidence="3" id="KW-0804">Transcription</keyword>
<dbReference type="SUPFAM" id="SSF46689">
    <property type="entry name" value="Homeodomain-like"/>
    <property type="match status" value="1"/>
</dbReference>
<evidence type="ECO:0000313" key="7">
    <source>
        <dbReference type="Proteomes" id="UP000503540"/>
    </source>
</evidence>
<evidence type="ECO:0000256" key="4">
    <source>
        <dbReference type="PROSITE-ProRule" id="PRU00335"/>
    </source>
</evidence>
<protein>
    <submittedName>
        <fullName evidence="6">TetR family transcriptional regulator</fullName>
    </submittedName>
</protein>
<keyword evidence="2 4" id="KW-0238">DNA-binding</keyword>
<keyword evidence="1" id="KW-0805">Transcription regulation</keyword>
<dbReference type="PRINTS" id="PR00455">
    <property type="entry name" value="HTHTETR"/>
</dbReference>
<dbReference type="AlphaFoldDB" id="A0A6G9YNV0"/>
<dbReference type="GO" id="GO:0000976">
    <property type="term" value="F:transcription cis-regulatory region binding"/>
    <property type="evidence" value="ECO:0007669"/>
    <property type="project" value="TreeGrafter"/>
</dbReference>
<dbReference type="KEGG" id="nah:F5544_35145"/>
<feature type="domain" description="HTH tetR-type" evidence="5">
    <location>
        <begin position="11"/>
        <end position="71"/>
    </location>
</feature>
<evidence type="ECO:0000259" key="5">
    <source>
        <dbReference type="PROSITE" id="PS50977"/>
    </source>
</evidence>
<dbReference type="Pfam" id="PF16859">
    <property type="entry name" value="TetR_C_11"/>
    <property type="match status" value="1"/>
</dbReference>
<dbReference type="GO" id="GO:0003700">
    <property type="term" value="F:DNA-binding transcription factor activity"/>
    <property type="evidence" value="ECO:0007669"/>
    <property type="project" value="TreeGrafter"/>
</dbReference>
<dbReference type="Gene3D" id="1.10.10.60">
    <property type="entry name" value="Homeodomain-like"/>
    <property type="match status" value="1"/>
</dbReference>
<reference evidence="6 7" key="1">
    <citation type="journal article" date="2019" name="ACS Chem. Biol.">
        <title>Identification and Mobilization of a Cryptic Antibiotic Biosynthesis Gene Locus from a Human-Pathogenic Nocardia Isolate.</title>
        <authorList>
            <person name="Herisse M."/>
            <person name="Ishida K."/>
            <person name="Porter J.L."/>
            <person name="Howden B."/>
            <person name="Hertweck C."/>
            <person name="Stinear T.P."/>
            <person name="Pidot S.J."/>
        </authorList>
    </citation>
    <scope>NUCLEOTIDE SEQUENCE [LARGE SCALE GENOMIC DNA]</scope>
    <source>
        <strain evidence="6 7">AUSMDU00012717</strain>
    </source>
</reference>
<evidence type="ECO:0000256" key="3">
    <source>
        <dbReference type="ARBA" id="ARBA00023163"/>
    </source>
</evidence>
<sequence length="195" mass="20865">MTGARGRPRSEDARRAILRAALDLCERDGYQGLTIKAIAEAAGVGRQTVYRWWPDKASVLLEALVDLAKDQGALSPPQPPSDVLAAVEELLATVYELARTNTGTALVGLMADAQSNAELAKRLRDSVLGPRRAVLRELLARGVETGELNAAVSLDLVVDFAFGAMWYRLLGQHAPVHAALAREVTAAIGAMLGKR</sequence>
<dbReference type="InterPro" id="IPR050109">
    <property type="entry name" value="HTH-type_TetR-like_transc_reg"/>
</dbReference>
<gene>
    <name evidence="6" type="ORF">F5544_35145</name>
</gene>
<dbReference type="Proteomes" id="UP000503540">
    <property type="component" value="Chromosome"/>
</dbReference>
<dbReference type="EMBL" id="CP046172">
    <property type="protein sequence ID" value="QIS14861.1"/>
    <property type="molecule type" value="Genomic_DNA"/>
</dbReference>
<evidence type="ECO:0000256" key="2">
    <source>
        <dbReference type="ARBA" id="ARBA00023125"/>
    </source>
</evidence>
<evidence type="ECO:0000256" key="1">
    <source>
        <dbReference type="ARBA" id="ARBA00023015"/>
    </source>
</evidence>